<organism evidence="3">
    <name type="scientific">Homalodisca liturata</name>
    <dbReference type="NCBI Taxonomy" id="320908"/>
    <lineage>
        <taxon>Eukaryota</taxon>
        <taxon>Metazoa</taxon>
        <taxon>Ecdysozoa</taxon>
        <taxon>Arthropoda</taxon>
        <taxon>Hexapoda</taxon>
        <taxon>Insecta</taxon>
        <taxon>Pterygota</taxon>
        <taxon>Neoptera</taxon>
        <taxon>Paraneoptera</taxon>
        <taxon>Hemiptera</taxon>
        <taxon>Auchenorrhyncha</taxon>
        <taxon>Membracoidea</taxon>
        <taxon>Cicadellidae</taxon>
        <taxon>Cicadellinae</taxon>
        <taxon>Proconiini</taxon>
        <taxon>Homalodisca</taxon>
    </lineage>
</organism>
<evidence type="ECO:0000259" key="2">
    <source>
        <dbReference type="PROSITE" id="PS50192"/>
    </source>
</evidence>
<dbReference type="GO" id="GO:0005484">
    <property type="term" value="F:SNAP receptor activity"/>
    <property type="evidence" value="ECO:0007669"/>
    <property type="project" value="TreeGrafter"/>
</dbReference>
<gene>
    <name evidence="3" type="ORF">g.3693</name>
</gene>
<dbReference type="PROSITE" id="PS50192">
    <property type="entry name" value="T_SNARE"/>
    <property type="match status" value="1"/>
</dbReference>
<dbReference type="Gene3D" id="1.20.5.110">
    <property type="match status" value="2"/>
</dbReference>
<dbReference type="GO" id="GO:0098793">
    <property type="term" value="C:presynapse"/>
    <property type="evidence" value="ECO:0007669"/>
    <property type="project" value="GOC"/>
</dbReference>
<dbReference type="GO" id="GO:0031629">
    <property type="term" value="P:synaptic vesicle fusion to presynaptic active zone membrane"/>
    <property type="evidence" value="ECO:0007669"/>
    <property type="project" value="TreeGrafter"/>
</dbReference>
<feature type="non-terminal residue" evidence="3">
    <location>
        <position position="1"/>
    </location>
</feature>
<dbReference type="InterPro" id="IPR000727">
    <property type="entry name" value="T_SNARE_dom"/>
</dbReference>
<comment type="similarity">
    <text evidence="1">Belongs to the SNAP-25 family.</text>
</comment>
<protein>
    <recommendedName>
        <fullName evidence="2">t-SNARE coiled-coil homology domain-containing protein</fullName>
    </recommendedName>
</protein>
<proteinExistence type="inferred from homology"/>
<feature type="domain" description="T-SNARE coiled-coil homology" evidence="2">
    <location>
        <begin position="168"/>
        <end position="221"/>
    </location>
</feature>
<evidence type="ECO:0000313" key="3">
    <source>
        <dbReference type="EMBL" id="JAS83229.1"/>
    </source>
</evidence>
<reference evidence="3" key="1">
    <citation type="submission" date="2015-11" db="EMBL/GenBank/DDBJ databases">
        <title>De novo transcriptome assembly of four potential Pierce s Disease insect vectors from Arizona vineyards.</title>
        <authorList>
            <person name="Tassone E.E."/>
        </authorList>
    </citation>
    <scope>NUCLEOTIDE SEQUENCE</scope>
</reference>
<dbReference type="SUPFAM" id="SSF58038">
    <property type="entry name" value="SNARE fusion complex"/>
    <property type="match status" value="2"/>
</dbReference>
<dbReference type="EMBL" id="GECU01024477">
    <property type="protein sequence ID" value="JAS83229.1"/>
    <property type="molecule type" value="Transcribed_RNA"/>
</dbReference>
<dbReference type="GO" id="GO:0031201">
    <property type="term" value="C:SNARE complex"/>
    <property type="evidence" value="ECO:0007669"/>
    <property type="project" value="TreeGrafter"/>
</dbReference>
<dbReference type="GO" id="GO:0019905">
    <property type="term" value="F:syntaxin binding"/>
    <property type="evidence" value="ECO:0007669"/>
    <property type="project" value="TreeGrafter"/>
</dbReference>
<dbReference type="GO" id="GO:0005886">
    <property type="term" value="C:plasma membrane"/>
    <property type="evidence" value="ECO:0007669"/>
    <property type="project" value="TreeGrafter"/>
</dbReference>
<dbReference type="PANTHER" id="PTHR19305:SF9">
    <property type="entry name" value="SYNAPTOSOMAL-ASSOCIATED PROTEIN 29"/>
    <property type="match status" value="1"/>
</dbReference>
<dbReference type="AlphaFoldDB" id="A0A1B6I8J8"/>
<dbReference type="GO" id="GO:0016082">
    <property type="term" value="P:synaptic vesicle priming"/>
    <property type="evidence" value="ECO:0007669"/>
    <property type="project" value="TreeGrafter"/>
</dbReference>
<name>A0A1B6I8J8_9HEMI</name>
<accession>A0A1B6I8J8</accession>
<dbReference type="SMART" id="SM00397">
    <property type="entry name" value="t_SNARE"/>
    <property type="match status" value="2"/>
</dbReference>
<dbReference type="PANTHER" id="PTHR19305">
    <property type="entry name" value="SYNAPTOSOMAL ASSOCIATED PROTEIN"/>
    <property type="match status" value="1"/>
</dbReference>
<evidence type="ECO:0000256" key="1">
    <source>
        <dbReference type="ARBA" id="ARBA00009480"/>
    </source>
</evidence>
<sequence>SSLEGDDSYNTNADTSISFKNKLFEKRRNIEDKILESSKRSLDMLQTSEEIALATSKELSYQREQLERSNTLLGAINSSLHVSKRYISSVKNVFGSFKNFISTKRDDSMISKSDKQNVHPHDGIVYQNNDGKTQKIESLNLHPGLRIRGMNKNFNENTLEFDKRLQVNLGSIDNSVSRLMNLALDMGREIEDQNRLINDITVKAENTVASLQSHNNDLKNLIN</sequence>